<dbReference type="Pfam" id="PF00480">
    <property type="entry name" value="ROK"/>
    <property type="match status" value="1"/>
</dbReference>
<dbReference type="PANTHER" id="PTHR18964:SF149">
    <property type="entry name" value="BIFUNCTIONAL UDP-N-ACETYLGLUCOSAMINE 2-EPIMERASE_N-ACETYLMANNOSAMINE KINASE"/>
    <property type="match status" value="1"/>
</dbReference>
<comment type="similarity">
    <text evidence="1">Belongs to the ROK (NagC/XylR) family.</text>
</comment>
<comment type="caution">
    <text evidence="2">The sequence shown here is derived from an EMBL/GenBank/DDBJ whole genome shotgun (WGS) entry which is preliminary data.</text>
</comment>
<protein>
    <submittedName>
        <fullName evidence="2">ROK family protein</fullName>
    </submittedName>
</protein>
<dbReference type="AlphaFoldDB" id="A0A7C1CUT0"/>
<proteinExistence type="inferred from homology"/>
<dbReference type="PANTHER" id="PTHR18964">
    <property type="entry name" value="ROK (REPRESSOR, ORF, KINASE) FAMILY"/>
    <property type="match status" value="1"/>
</dbReference>
<dbReference type="InterPro" id="IPR036388">
    <property type="entry name" value="WH-like_DNA-bd_sf"/>
</dbReference>
<dbReference type="InterPro" id="IPR043129">
    <property type="entry name" value="ATPase_NBD"/>
</dbReference>
<dbReference type="SUPFAM" id="SSF46785">
    <property type="entry name" value="Winged helix' DNA-binding domain"/>
    <property type="match status" value="1"/>
</dbReference>
<gene>
    <name evidence="2" type="ORF">ENN47_05110</name>
</gene>
<dbReference type="InterPro" id="IPR000600">
    <property type="entry name" value="ROK"/>
</dbReference>
<evidence type="ECO:0000313" key="2">
    <source>
        <dbReference type="EMBL" id="HDP77558.1"/>
    </source>
</evidence>
<dbReference type="Gene3D" id="1.10.10.10">
    <property type="entry name" value="Winged helix-like DNA-binding domain superfamily/Winged helix DNA-binding domain"/>
    <property type="match status" value="1"/>
</dbReference>
<dbReference type="SUPFAM" id="SSF53067">
    <property type="entry name" value="Actin-like ATPase domain"/>
    <property type="match status" value="1"/>
</dbReference>
<dbReference type="EMBL" id="DSBT01000139">
    <property type="protein sequence ID" value="HDP77558.1"/>
    <property type="molecule type" value="Genomic_DNA"/>
</dbReference>
<dbReference type="Gene3D" id="3.30.420.40">
    <property type="match status" value="2"/>
</dbReference>
<dbReference type="Proteomes" id="UP000886198">
    <property type="component" value="Unassembled WGS sequence"/>
</dbReference>
<reference evidence="2" key="1">
    <citation type="journal article" date="2020" name="mSystems">
        <title>Genome- and Community-Level Interaction Insights into Carbon Utilization and Element Cycling Functions of Hydrothermarchaeota in Hydrothermal Sediment.</title>
        <authorList>
            <person name="Zhou Z."/>
            <person name="Liu Y."/>
            <person name="Xu W."/>
            <person name="Pan J."/>
            <person name="Luo Z.H."/>
            <person name="Li M."/>
        </authorList>
    </citation>
    <scope>NUCLEOTIDE SEQUENCE [LARGE SCALE GENOMIC DNA]</scope>
    <source>
        <strain evidence="2">SpSt-1179</strain>
    </source>
</reference>
<organism evidence="2">
    <name type="scientific">Mesotoga infera</name>
    <dbReference type="NCBI Taxonomy" id="1236046"/>
    <lineage>
        <taxon>Bacteria</taxon>
        <taxon>Thermotogati</taxon>
        <taxon>Thermotogota</taxon>
        <taxon>Thermotogae</taxon>
        <taxon>Kosmotogales</taxon>
        <taxon>Kosmotogaceae</taxon>
        <taxon>Mesotoga</taxon>
    </lineage>
</organism>
<name>A0A7C1CUT0_9BACT</name>
<accession>A0A7C1CUT0</accession>
<dbReference type="CDD" id="cd23763">
    <property type="entry name" value="ASKHA_ATPase_ROK"/>
    <property type="match status" value="1"/>
</dbReference>
<sequence>MLGNLHFTDREKVILARIRNEGPISRVRIAKKENISKPVVTIGVRKLLSVGAVREVGKDVKRSSKGGKQATLLGFVPDFRLTLAVDIGRTKIVAAMIDLDGNIGASHTVLLRENMSKEEFKHLLFEAIGGVIEVIPKEKIIGIGVGIPGVIGSNNGVADFIPVLSLRNVPIKSWIEERFGLETFCENDAALQALSESWKGVAEGKKNVVVINLGAGIGSGVIIDGRLYTGSTGRAGELGYLISSWDNTYYRESFFGELEEKLSGVCLERKLDEFGYHGFTAADLFERDIDDERLRDLIYQGCKSLALALCNLISILNPDIVVMTGGIGYNQFEYLTKYTIPLIRNILPNEFVGSVDFARSKFPSEGVLIGAGYLVQKKTFL</sequence>
<evidence type="ECO:0000256" key="1">
    <source>
        <dbReference type="ARBA" id="ARBA00006479"/>
    </source>
</evidence>
<dbReference type="InterPro" id="IPR036390">
    <property type="entry name" value="WH_DNA-bd_sf"/>
</dbReference>